<name>A0A6J5KZ20_9CAUD</name>
<reference evidence="1" key="1">
    <citation type="submission" date="2020-04" db="EMBL/GenBank/DDBJ databases">
        <authorList>
            <person name="Chiriac C."/>
            <person name="Salcher M."/>
            <person name="Ghai R."/>
            <person name="Kavagutti S V."/>
        </authorList>
    </citation>
    <scope>NUCLEOTIDE SEQUENCE</scope>
</reference>
<evidence type="ECO:0000313" key="1">
    <source>
        <dbReference type="EMBL" id="CAB4125360.1"/>
    </source>
</evidence>
<evidence type="ECO:0000313" key="2">
    <source>
        <dbReference type="EMBL" id="CAB5208520.1"/>
    </source>
</evidence>
<protein>
    <submittedName>
        <fullName evidence="1">Uncharacterized protein</fullName>
    </submittedName>
</protein>
<dbReference type="EMBL" id="LR798231">
    <property type="protein sequence ID" value="CAB5208520.1"/>
    <property type="molecule type" value="Genomic_DNA"/>
</dbReference>
<proteinExistence type="predicted"/>
<organism evidence="1">
    <name type="scientific">uncultured Caudovirales phage</name>
    <dbReference type="NCBI Taxonomy" id="2100421"/>
    <lineage>
        <taxon>Viruses</taxon>
        <taxon>Duplodnaviria</taxon>
        <taxon>Heunggongvirae</taxon>
        <taxon>Uroviricota</taxon>
        <taxon>Caudoviricetes</taxon>
        <taxon>Peduoviridae</taxon>
        <taxon>Maltschvirus</taxon>
        <taxon>Maltschvirus maltsch</taxon>
    </lineage>
</organism>
<sequence length="201" mass="22546">MRVSELLELTTVPTMSVKKSHHLDVLPNDGKPIPPGRESEFLGKHIGDLNRQQVWRHRQGITSTYLVYNPQTRISQLGCSGTRYKNNPSSLVIMGLFSGPKNTVRAADLYNFLVQDLGLTLVSDNKQSAGGYSVWKELERRYGQSINIHGFDTKTNRGVNVTTKDEPDTHVSRDELANTEPGMKRERNAVAQNLRFVASPK</sequence>
<accession>A0A6J5KZ20</accession>
<dbReference type="EMBL" id="LR796187">
    <property type="protein sequence ID" value="CAB4125360.1"/>
    <property type="molecule type" value="Genomic_DNA"/>
</dbReference>
<gene>
    <name evidence="2" type="ORF">UFOVP181_56</name>
    <name evidence="1" type="ORF">UFOVP57_106</name>
</gene>